<gene>
    <name evidence="2" type="ORF">NSCI0253_LOCUS26126</name>
</gene>
<feature type="transmembrane region" description="Helical" evidence="1">
    <location>
        <begin position="640"/>
        <end position="659"/>
    </location>
</feature>
<protein>
    <submittedName>
        <fullName evidence="2">Uncharacterized protein</fullName>
    </submittedName>
</protein>
<accession>A0A7S1F9W2</accession>
<name>A0A7S1F9W2_NOCSC</name>
<keyword evidence="1" id="KW-1133">Transmembrane helix</keyword>
<evidence type="ECO:0000313" key="2">
    <source>
        <dbReference type="EMBL" id="CAD8851776.1"/>
    </source>
</evidence>
<proteinExistence type="predicted"/>
<dbReference type="EMBL" id="HBFQ01037055">
    <property type="protein sequence ID" value="CAD8851776.1"/>
    <property type="molecule type" value="Transcribed_RNA"/>
</dbReference>
<feature type="transmembrane region" description="Helical" evidence="1">
    <location>
        <begin position="366"/>
        <end position="387"/>
    </location>
</feature>
<sequence length="707" mass="79511">MAEKVSSVPLEAFCSVTVDGPDMPSTPSQDPWTSSVDVQIDVPSTLCRTQLFLPLPEFGMRGRRVARTPQVPEVRSSFFFAMRPFVGTVRFLRMACCCRAEPCEEVLREQYKGYIQYCQNWGDLTDREKMHAAQKIRKVPPNKWCLSKEDFRRFTQEVRVAWELGLIMPSARNSFNKKSKSNPNHWADDVGPSMYDVNEQFLKPVTAEAGGVSYAMMVNPEGHECDLFVSHCWEEGFFEFSDKVLLNWPRGKSYIWCCATALPQNLDITEWLDKDVPDTPFGMALGQEPQPDMLLIPNSSGSIWNRLWCVIEAWEATRLSIHVKVPHRPSFRKIMASCRDVVAVVLLGLLLGGVLPESWVHGNVIVLTHLFFHASSIVVGVTGWFLAAGFMGTKRRLRIALAAPMLVVFVNAFFIATKCRNIKLETKESLATIIKEQFSCFDFTCAVGDILLAAFVLFVRLEFETMEEHMEMLRKGKGPIEDADCHPNDRPRLRRIVNNHREEIRVSMDCVMRVGAMSSDIREKYEGTEGRWITPGQARPSKAFQTLKWVSTSFPWIAAGVFLDFLKQSASAANDDCTKFLGAWAVPLLVGEVAYLHALSSSQAGCHEFISGVVWFSGGLLVCLILLICSFSTELDYRGWALQVFVCVLVGSAVAASFVDINRHGFPLTLNCRRFPRLDGLFRGRQGERLTSTLSSLTVSLTVEDEA</sequence>
<keyword evidence="1" id="KW-0812">Transmembrane</keyword>
<feature type="transmembrane region" description="Helical" evidence="1">
    <location>
        <begin position="399"/>
        <end position="417"/>
    </location>
</feature>
<organism evidence="2">
    <name type="scientific">Noctiluca scintillans</name>
    <name type="common">Sea sparkle</name>
    <name type="synonym">Red tide dinoflagellate</name>
    <dbReference type="NCBI Taxonomy" id="2966"/>
    <lineage>
        <taxon>Eukaryota</taxon>
        <taxon>Sar</taxon>
        <taxon>Alveolata</taxon>
        <taxon>Dinophyceae</taxon>
        <taxon>Noctilucales</taxon>
        <taxon>Noctilucaceae</taxon>
        <taxon>Noctiluca</taxon>
    </lineage>
</organism>
<keyword evidence="1" id="KW-0472">Membrane</keyword>
<feature type="transmembrane region" description="Helical" evidence="1">
    <location>
        <begin position="341"/>
        <end position="360"/>
    </location>
</feature>
<evidence type="ECO:0000256" key="1">
    <source>
        <dbReference type="SAM" id="Phobius"/>
    </source>
</evidence>
<reference evidence="2" key="1">
    <citation type="submission" date="2021-01" db="EMBL/GenBank/DDBJ databases">
        <authorList>
            <person name="Corre E."/>
            <person name="Pelletier E."/>
            <person name="Niang G."/>
            <person name="Scheremetjew M."/>
            <person name="Finn R."/>
            <person name="Kale V."/>
            <person name="Holt S."/>
            <person name="Cochrane G."/>
            <person name="Meng A."/>
            <person name="Brown T."/>
            <person name="Cohen L."/>
        </authorList>
    </citation>
    <scope>NUCLEOTIDE SEQUENCE</scope>
</reference>
<feature type="transmembrane region" description="Helical" evidence="1">
    <location>
        <begin position="609"/>
        <end position="628"/>
    </location>
</feature>
<dbReference type="AlphaFoldDB" id="A0A7S1F9W2"/>